<dbReference type="InterPro" id="IPR015867">
    <property type="entry name" value="N-reg_PII/ATP_PRibTrfase_C"/>
</dbReference>
<name>A0ABV6PI42_9SPHN</name>
<reference evidence="2 3" key="1">
    <citation type="submission" date="2024-09" db="EMBL/GenBank/DDBJ databases">
        <authorList>
            <person name="Sun Q."/>
            <person name="Mori K."/>
        </authorList>
    </citation>
    <scope>NUCLEOTIDE SEQUENCE [LARGE SCALE GENOMIC DNA]</scope>
    <source>
        <strain evidence="2 3">NCAIM B.02537</strain>
    </source>
</reference>
<evidence type="ECO:0000313" key="2">
    <source>
        <dbReference type="EMBL" id="MFC0589504.1"/>
    </source>
</evidence>
<gene>
    <name evidence="2" type="ORF">ACFFF7_08775</name>
</gene>
<dbReference type="PANTHER" id="PTHR35983:SF1">
    <property type="entry name" value="UPF0166 PROTEIN TM_0021"/>
    <property type="match status" value="1"/>
</dbReference>
<dbReference type="PANTHER" id="PTHR35983">
    <property type="entry name" value="UPF0166 PROTEIN TM_0021"/>
    <property type="match status" value="1"/>
</dbReference>
<evidence type="ECO:0000256" key="1">
    <source>
        <dbReference type="ARBA" id="ARBA00010554"/>
    </source>
</evidence>
<comment type="similarity">
    <text evidence="1">Belongs to the UPF0166 family.</text>
</comment>
<dbReference type="EMBL" id="JBHLTL010000005">
    <property type="protein sequence ID" value="MFC0589504.1"/>
    <property type="molecule type" value="Genomic_DNA"/>
</dbReference>
<dbReference type="InterPro" id="IPR003793">
    <property type="entry name" value="UPF0166"/>
</dbReference>
<keyword evidence="3" id="KW-1185">Reference proteome</keyword>
<dbReference type="InterPro" id="IPR011322">
    <property type="entry name" value="N-reg_PII-like_a/b"/>
</dbReference>
<organism evidence="2 3">
    <name type="scientific">Novosphingobium aquiterrae</name>
    <dbReference type="NCBI Taxonomy" id="624388"/>
    <lineage>
        <taxon>Bacteria</taxon>
        <taxon>Pseudomonadati</taxon>
        <taxon>Pseudomonadota</taxon>
        <taxon>Alphaproteobacteria</taxon>
        <taxon>Sphingomonadales</taxon>
        <taxon>Sphingomonadaceae</taxon>
        <taxon>Novosphingobium</taxon>
    </lineage>
</organism>
<comment type="caution">
    <text evidence="2">The sequence shown here is derived from an EMBL/GenBank/DDBJ whole genome shotgun (WGS) entry which is preliminary data.</text>
</comment>
<accession>A0ABV6PI42</accession>
<proteinExistence type="inferred from homology"/>
<dbReference type="SUPFAM" id="SSF54913">
    <property type="entry name" value="GlnB-like"/>
    <property type="match status" value="1"/>
</dbReference>
<dbReference type="Pfam" id="PF02641">
    <property type="entry name" value="DUF190"/>
    <property type="match status" value="1"/>
</dbReference>
<dbReference type="RefSeq" id="WP_379481005.1">
    <property type="nucleotide sequence ID" value="NZ_JBHLTL010000005.1"/>
</dbReference>
<protein>
    <submittedName>
        <fullName evidence="2">DUF190 domain-containing protein</fullName>
    </submittedName>
</protein>
<evidence type="ECO:0000313" key="3">
    <source>
        <dbReference type="Proteomes" id="UP001589943"/>
    </source>
</evidence>
<dbReference type="Proteomes" id="UP001589943">
    <property type="component" value="Unassembled WGS sequence"/>
</dbReference>
<sequence length="114" mass="12267">MTNAARLLRVYTDESAYVGDRKVFEYVTALARERRLAGATVLEALMGFGHSAHLHRKHVFESDRALVIEIVDGEDKLRGFAAELAGVSGIGLVTLEAVEVLSGLALSTDGDDHG</sequence>
<dbReference type="Gene3D" id="3.30.70.120">
    <property type="match status" value="1"/>
</dbReference>